<dbReference type="Gene3D" id="4.10.60.10">
    <property type="entry name" value="Zinc finger, CCHC-type"/>
    <property type="match status" value="1"/>
</dbReference>
<name>A0A833SYA0_PHYIN</name>
<dbReference type="AlphaFoldDB" id="A0A833SYA0"/>
<dbReference type="Pfam" id="PF14223">
    <property type="entry name" value="Retrotran_gag_2"/>
    <property type="match status" value="1"/>
</dbReference>
<proteinExistence type="predicted"/>
<keyword evidence="1" id="KW-0863">Zinc-finger</keyword>
<organism evidence="4 5">
    <name type="scientific">Phytophthora infestans</name>
    <name type="common">Potato late blight agent</name>
    <name type="synonym">Botrytis infestans</name>
    <dbReference type="NCBI Taxonomy" id="4787"/>
    <lineage>
        <taxon>Eukaryota</taxon>
        <taxon>Sar</taxon>
        <taxon>Stramenopiles</taxon>
        <taxon>Oomycota</taxon>
        <taxon>Peronosporomycetes</taxon>
        <taxon>Peronosporales</taxon>
        <taxon>Peronosporaceae</taxon>
        <taxon>Phytophthora</taxon>
    </lineage>
</organism>
<dbReference type="GO" id="GO:0008270">
    <property type="term" value="F:zinc ion binding"/>
    <property type="evidence" value="ECO:0007669"/>
    <property type="project" value="UniProtKB-KW"/>
</dbReference>
<dbReference type="InterPro" id="IPR001878">
    <property type="entry name" value="Znf_CCHC"/>
</dbReference>
<dbReference type="SUPFAM" id="SSF57756">
    <property type="entry name" value="Retrovirus zinc finger-like domains"/>
    <property type="match status" value="1"/>
</dbReference>
<dbReference type="GO" id="GO:0003676">
    <property type="term" value="F:nucleic acid binding"/>
    <property type="evidence" value="ECO:0007669"/>
    <property type="project" value="InterPro"/>
</dbReference>
<feature type="compositionally biased region" description="Basic and acidic residues" evidence="2">
    <location>
        <begin position="272"/>
        <end position="281"/>
    </location>
</feature>
<keyword evidence="1" id="KW-0862">Zinc</keyword>
<evidence type="ECO:0000256" key="1">
    <source>
        <dbReference type="PROSITE-ProRule" id="PRU00047"/>
    </source>
</evidence>
<keyword evidence="5" id="KW-1185">Reference proteome</keyword>
<evidence type="ECO:0000256" key="2">
    <source>
        <dbReference type="SAM" id="MobiDB-lite"/>
    </source>
</evidence>
<dbReference type="PROSITE" id="PS50158">
    <property type="entry name" value="ZF_CCHC"/>
    <property type="match status" value="1"/>
</dbReference>
<feature type="compositionally biased region" description="Polar residues" evidence="2">
    <location>
        <begin position="227"/>
        <end position="236"/>
    </location>
</feature>
<evidence type="ECO:0000313" key="5">
    <source>
        <dbReference type="Proteomes" id="UP000602510"/>
    </source>
</evidence>
<evidence type="ECO:0000313" key="4">
    <source>
        <dbReference type="EMBL" id="KAF4034810.1"/>
    </source>
</evidence>
<dbReference type="SMART" id="SM00343">
    <property type="entry name" value="ZnF_C2HC"/>
    <property type="match status" value="1"/>
</dbReference>
<accession>A0A833SYA0</accession>
<dbReference type="EMBL" id="WSZM01000343">
    <property type="protein sequence ID" value="KAF4034810.1"/>
    <property type="molecule type" value="Genomic_DNA"/>
</dbReference>
<dbReference type="Proteomes" id="UP000602510">
    <property type="component" value="Unassembled WGS sequence"/>
</dbReference>
<gene>
    <name evidence="4" type="ORF">GN244_ATG13171</name>
</gene>
<dbReference type="PANTHER" id="PTHR47481:SF7">
    <property type="entry name" value="CCHC-TYPE DOMAIN-CONTAINING PROTEIN"/>
    <property type="match status" value="1"/>
</dbReference>
<feature type="compositionally biased region" description="Polar residues" evidence="2">
    <location>
        <begin position="282"/>
        <end position="304"/>
    </location>
</feature>
<comment type="caution">
    <text evidence="4">The sequence shown here is derived from an EMBL/GenBank/DDBJ whole genome shotgun (WGS) entry which is preliminary data.</text>
</comment>
<evidence type="ECO:0000259" key="3">
    <source>
        <dbReference type="PROSITE" id="PS50158"/>
    </source>
</evidence>
<dbReference type="PANTHER" id="PTHR47481">
    <property type="match status" value="1"/>
</dbReference>
<sequence>MMRYLTCYNVEDNGWRLDDICDGSVEYRNTNGNDEEQRFMRQDQLLAKLIASSLSCTLAQQVMRFDYGSDMWNYLATRFEGRENEMTTLYTQRAVRQKLESASCRPGADVENHLLYMMGLREQLVVLDADVSDSWMVDFMVRSVSQLPFYRELRTLMLTGGLHTMKTPDEVKSMILVLDKEELVDKQSQVRINPDVRDEAGGGRQSGRSNGGKPMPKYQNRNKDKSTINSGGSQKYSGYFKRRTDEQQRQYEEDRENKSCFGCHQPGHTRRNCPEEMKPEPKSQNGSSVGNVRNHANFTHSSGVASREPQGPAQKQEGRAYSREASQSKKGTARYQQKLEYQPETWVFDNGATQHLAGDKRYFVNYRDLTLEEQDRATVHGYNGKIGGNGARIPNLI</sequence>
<reference evidence="4" key="1">
    <citation type="submission" date="2020-04" db="EMBL/GenBank/DDBJ databases">
        <title>Hybrid Assembly of Korean Phytophthora infestans isolates.</title>
        <authorList>
            <person name="Prokchorchik M."/>
            <person name="Lee Y."/>
            <person name="Seo J."/>
            <person name="Cho J.-H."/>
            <person name="Park Y.-E."/>
            <person name="Jang D.-C."/>
            <person name="Im J.-S."/>
            <person name="Choi J.-G."/>
            <person name="Park H.-J."/>
            <person name="Lee G.-B."/>
            <person name="Lee Y.-G."/>
            <person name="Hong S.-Y."/>
            <person name="Cho K."/>
            <person name="Sohn K.H."/>
        </authorList>
    </citation>
    <scope>NUCLEOTIDE SEQUENCE</scope>
    <source>
        <strain evidence="4">KR_1_A1</strain>
    </source>
</reference>
<feature type="region of interest" description="Disordered" evidence="2">
    <location>
        <begin position="188"/>
        <end position="335"/>
    </location>
</feature>
<feature type="compositionally biased region" description="Basic and acidic residues" evidence="2">
    <location>
        <begin position="242"/>
        <end position="258"/>
    </location>
</feature>
<dbReference type="InterPro" id="IPR036875">
    <property type="entry name" value="Znf_CCHC_sf"/>
</dbReference>
<keyword evidence="1" id="KW-0479">Metal-binding</keyword>
<feature type="domain" description="CCHC-type" evidence="3">
    <location>
        <begin position="260"/>
        <end position="275"/>
    </location>
</feature>
<protein>
    <submittedName>
        <fullName evidence="4">Gag-polypeptide of LTR copia-type</fullName>
    </submittedName>
</protein>